<name>A0ACC1MLI3_9APHY</name>
<evidence type="ECO:0000313" key="1">
    <source>
        <dbReference type="EMBL" id="KAJ2967837.1"/>
    </source>
</evidence>
<organism evidence="1 2">
    <name type="scientific">Trametes sanguinea</name>
    <dbReference type="NCBI Taxonomy" id="158606"/>
    <lineage>
        <taxon>Eukaryota</taxon>
        <taxon>Fungi</taxon>
        <taxon>Dikarya</taxon>
        <taxon>Basidiomycota</taxon>
        <taxon>Agaricomycotina</taxon>
        <taxon>Agaricomycetes</taxon>
        <taxon>Polyporales</taxon>
        <taxon>Polyporaceae</taxon>
        <taxon>Trametes</taxon>
    </lineage>
</organism>
<reference evidence="1" key="1">
    <citation type="submission" date="2022-08" db="EMBL/GenBank/DDBJ databases">
        <title>Genome Sequence of Pycnoporus sanguineus.</title>
        <authorList>
            <person name="Buettner E."/>
        </authorList>
    </citation>
    <scope>NUCLEOTIDE SEQUENCE</scope>
    <source>
        <strain evidence="1">CG-C14</strain>
    </source>
</reference>
<dbReference type="Proteomes" id="UP001144978">
    <property type="component" value="Unassembled WGS sequence"/>
</dbReference>
<protein>
    <submittedName>
        <fullName evidence="1">Uncharacterized protein</fullName>
    </submittedName>
</protein>
<accession>A0ACC1MLI3</accession>
<gene>
    <name evidence="1" type="ORF">NUW54_g13392</name>
</gene>
<comment type="caution">
    <text evidence="1">The sequence shown here is derived from an EMBL/GenBank/DDBJ whole genome shotgun (WGS) entry which is preliminary data.</text>
</comment>
<proteinExistence type="predicted"/>
<dbReference type="EMBL" id="JANSHE010006200">
    <property type="protein sequence ID" value="KAJ2967837.1"/>
    <property type="molecule type" value="Genomic_DNA"/>
</dbReference>
<evidence type="ECO:0000313" key="2">
    <source>
        <dbReference type="Proteomes" id="UP001144978"/>
    </source>
</evidence>
<sequence length="73" mass="7416">MSEVPSPDTASSSVAHSGTSTPTKGEPISDEADAASEAAESNDVDTNRFSAQLSPTSTEAHTVYHSLPSTPAP</sequence>
<keyword evidence="2" id="KW-1185">Reference proteome</keyword>